<evidence type="ECO:0000256" key="2">
    <source>
        <dbReference type="ARBA" id="ARBA00023235"/>
    </source>
</evidence>
<dbReference type="CDD" id="cd07067">
    <property type="entry name" value="HP_PGM_like"/>
    <property type="match status" value="1"/>
</dbReference>
<protein>
    <submittedName>
        <fullName evidence="5">Histidine phosphatase family protein</fullName>
    </submittedName>
</protein>
<evidence type="ECO:0000256" key="1">
    <source>
        <dbReference type="ARBA" id="ARBA00023152"/>
    </source>
</evidence>
<keyword evidence="2" id="KW-0413">Isomerase</keyword>
<evidence type="ECO:0000256" key="3">
    <source>
        <dbReference type="PIRSR" id="PIRSR613078-1"/>
    </source>
</evidence>
<dbReference type="Pfam" id="PF00300">
    <property type="entry name" value="His_Phos_1"/>
    <property type="match status" value="1"/>
</dbReference>
<evidence type="ECO:0000256" key="4">
    <source>
        <dbReference type="PIRSR" id="PIRSR613078-2"/>
    </source>
</evidence>
<sequence>MKIYITRHGETEWNKEFRMQGWKNSNLTEEGIENAKKLGKYLKDLEFDLIYTSPLKRAVDTAKYIRGEKNTKIVINEDFKEMNFGLWEGMTANELINRYPKEYENFLQRPQLFKSFGGENFEEFVQRVKRGLYSIIENNNTCDNVLVVAHAVVIKAVSKIVKGYGIEDIWSLPYINGTSITILEVEGNNIRILVEGDTSHIS</sequence>
<dbReference type="Gene3D" id="3.40.50.1240">
    <property type="entry name" value="Phosphoglycerate mutase-like"/>
    <property type="match status" value="1"/>
</dbReference>
<comment type="caution">
    <text evidence="5">The sequence shown here is derived from an EMBL/GenBank/DDBJ whole genome shotgun (WGS) entry which is preliminary data.</text>
</comment>
<dbReference type="GO" id="GO:0005737">
    <property type="term" value="C:cytoplasm"/>
    <property type="evidence" value="ECO:0007669"/>
    <property type="project" value="TreeGrafter"/>
</dbReference>
<reference evidence="5 6" key="2">
    <citation type="submission" date="2020-06" db="EMBL/GenBank/DDBJ databases">
        <title>Complete Genome Sequence of Clostridium muelleri sp. nov. P21T, an Acid-Alcohol Producing Acetogen Isolated from Old Hay.</title>
        <authorList>
            <person name="Duncan K.E."/>
            <person name="Tanner R.S."/>
        </authorList>
    </citation>
    <scope>NUCLEOTIDE SEQUENCE [LARGE SCALE GENOMIC DNA]</scope>
    <source>
        <strain evidence="5 6">P21</strain>
    </source>
</reference>
<accession>A0A7Y0ELU5</accession>
<feature type="binding site" evidence="4">
    <location>
        <position position="57"/>
    </location>
    <ligand>
        <name>substrate</name>
    </ligand>
</feature>
<evidence type="ECO:0000313" key="5">
    <source>
        <dbReference type="EMBL" id="NMM65797.1"/>
    </source>
</evidence>
<feature type="active site" description="Tele-phosphohistidine intermediate" evidence="3">
    <location>
        <position position="8"/>
    </location>
</feature>
<dbReference type="PROSITE" id="PS00175">
    <property type="entry name" value="PG_MUTASE"/>
    <property type="match status" value="1"/>
</dbReference>
<dbReference type="PANTHER" id="PTHR48100">
    <property type="entry name" value="BROAD-SPECIFICITY PHOSPHATASE YOR283W-RELATED"/>
    <property type="match status" value="1"/>
</dbReference>
<keyword evidence="6" id="KW-1185">Reference proteome</keyword>
<dbReference type="RefSeq" id="WP_169300384.1">
    <property type="nucleotide sequence ID" value="NZ_JABBNI010000066.1"/>
</dbReference>
<evidence type="ECO:0000313" key="6">
    <source>
        <dbReference type="Proteomes" id="UP000537131"/>
    </source>
</evidence>
<dbReference type="Proteomes" id="UP000537131">
    <property type="component" value="Unassembled WGS sequence"/>
</dbReference>
<organism evidence="5 6">
    <name type="scientific">Clostridium muellerianum</name>
    <dbReference type="NCBI Taxonomy" id="2716538"/>
    <lineage>
        <taxon>Bacteria</taxon>
        <taxon>Bacillati</taxon>
        <taxon>Bacillota</taxon>
        <taxon>Clostridia</taxon>
        <taxon>Eubacteriales</taxon>
        <taxon>Clostridiaceae</taxon>
        <taxon>Clostridium</taxon>
    </lineage>
</organism>
<feature type="binding site" evidence="4">
    <location>
        <begin position="7"/>
        <end position="14"/>
    </location>
    <ligand>
        <name>substrate</name>
    </ligand>
</feature>
<gene>
    <name evidence="5" type="ORF">HBE96_24780</name>
</gene>
<name>A0A7Y0ELU5_9CLOT</name>
<dbReference type="InterPro" id="IPR013078">
    <property type="entry name" value="His_Pase_superF_clade-1"/>
</dbReference>
<dbReference type="InterPro" id="IPR001345">
    <property type="entry name" value="PG/BPGM_mutase_AS"/>
</dbReference>
<proteinExistence type="predicted"/>
<dbReference type="SUPFAM" id="SSF53254">
    <property type="entry name" value="Phosphoglycerate mutase-like"/>
    <property type="match status" value="1"/>
</dbReference>
<dbReference type="EMBL" id="JABBNI010000066">
    <property type="protein sequence ID" value="NMM65797.1"/>
    <property type="molecule type" value="Genomic_DNA"/>
</dbReference>
<keyword evidence="1" id="KW-0324">Glycolysis</keyword>
<dbReference type="InterPro" id="IPR050275">
    <property type="entry name" value="PGM_Phosphatase"/>
</dbReference>
<dbReference type="GO" id="GO:0016791">
    <property type="term" value="F:phosphatase activity"/>
    <property type="evidence" value="ECO:0007669"/>
    <property type="project" value="TreeGrafter"/>
</dbReference>
<dbReference type="InterPro" id="IPR029033">
    <property type="entry name" value="His_PPase_superfam"/>
</dbReference>
<reference evidence="5 6" key="1">
    <citation type="submission" date="2020-04" db="EMBL/GenBank/DDBJ databases">
        <authorList>
            <person name="Doyle D.A."/>
        </authorList>
    </citation>
    <scope>NUCLEOTIDE SEQUENCE [LARGE SCALE GENOMIC DNA]</scope>
    <source>
        <strain evidence="5 6">P21</strain>
    </source>
</reference>
<dbReference type="SMART" id="SM00855">
    <property type="entry name" value="PGAM"/>
    <property type="match status" value="1"/>
</dbReference>
<feature type="active site" description="Proton donor/acceptor" evidence="3">
    <location>
        <position position="81"/>
    </location>
</feature>
<dbReference type="PANTHER" id="PTHR48100:SF1">
    <property type="entry name" value="HISTIDINE PHOSPHATASE FAMILY PROTEIN-RELATED"/>
    <property type="match status" value="1"/>
</dbReference>
<dbReference type="AlphaFoldDB" id="A0A7Y0ELU5"/>